<evidence type="ECO:0000313" key="7">
    <source>
        <dbReference type="Proteomes" id="UP001430755"/>
    </source>
</evidence>
<evidence type="ECO:0000256" key="2">
    <source>
        <dbReference type="PROSITE-ProRule" id="PRU00591"/>
    </source>
</evidence>
<dbReference type="InterPro" id="IPR001279">
    <property type="entry name" value="Metallo-B-lactamas"/>
</dbReference>
<evidence type="ECO:0000256" key="3">
    <source>
        <dbReference type="SAM" id="MobiDB-lite"/>
    </source>
</evidence>
<feature type="domain" description="Metallo-beta-lactamase" evidence="5">
    <location>
        <begin position="151"/>
        <end position="266"/>
    </location>
</feature>
<dbReference type="PANTHER" id="PTHR30619:SF7">
    <property type="entry name" value="BETA-LACTAMASE DOMAIN PROTEIN"/>
    <property type="match status" value="1"/>
</dbReference>
<feature type="repeat" description="Cell wall-binding" evidence="2">
    <location>
        <begin position="703"/>
        <end position="722"/>
    </location>
</feature>
<dbReference type="RefSeq" id="WP_242164374.1">
    <property type="nucleotide sequence ID" value="NZ_JAJMLW010000002.1"/>
</dbReference>
<dbReference type="Gene3D" id="2.10.270.10">
    <property type="entry name" value="Cholin Binding"/>
    <property type="match status" value="2"/>
</dbReference>
<dbReference type="SUPFAM" id="SSF56281">
    <property type="entry name" value="Metallo-hydrolase/oxidoreductase"/>
    <property type="match status" value="1"/>
</dbReference>
<comment type="caution">
    <text evidence="6">The sequence shown here is derived from an EMBL/GenBank/DDBJ whole genome shotgun (WGS) entry which is preliminary data.</text>
</comment>
<feature type="signal peptide" evidence="4">
    <location>
        <begin position="1"/>
        <end position="37"/>
    </location>
</feature>
<evidence type="ECO:0000256" key="1">
    <source>
        <dbReference type="ARBA" id="ARBA00022737"/>
    </source>
</evidence>
<keyword evidence="4" id="KW-0732">Signal</keyword>
<dbReference type="InterPro" id="IPR036866">
    <property type="entry name" value="RibonucZ/Hydroxyglut_hydro"/>
</dbReference>
<gene>
    <name evidence="6" type="ORF">LPT13_05395</name>
</gene>
<dbReference type="EMBL" id="JAJMLW010000002">
    <property type="protein sequence ID" value="MCI2241789.1"/>
    <property type="molecule type" value="Genomic_DNA"/>
</dbReference>
<name>A0ABS9WG01_9ACTN</name>
<feature type="compositionally biased region" description="Polar residues" evidence="3">
    <location>
        <begin position="48"/>
        <end position="59"/>
    </location>
</feature>
<feature type="chain" id="PRO_5045524079" evidence="4">
    <location>
        <begin position="38"/>
        <end position="744"/>
    </location>
</feature>
<feature type="repeat" description="Cell wall-binding" evidence="2">
    <location>
        <begin position="541"/>
        <end position="560"/>
    </location>
</feature>
<feature type="repeat" description="Cell wall-binding" evidence="2">
    <location>
        <begin position="601"/>
        <end position="620"/>
    </location>
</feature>
<sequence>MHRNTPIAKETAAWRTFRIALALTLATTLTLPTAALAASSVDAVTPATSTEDAAGSSQDAPADALQASPAEEAASEPLPSTQDSPASSLIESKFNARPESSPSTDTPIQQPAAAAAAEPPAAESAKSGNPAPAALTTNGPTRIHVLAFAGVSCDAILLESNGRFGMVDAGEDTDRPDGSNPRYPANRPFTSSADQGVEKEVVAYLRSAGVTEDNFDFFIGTHPHSDHIGGADTVISTFKPKRVYTPEYKDEYIKPYVDENGITASWEKHPYLWDNLYVYDQLIAASERAGSELIQSLSPSSASFSLGNDMHIEIVNYDEGYKTTPTTDANDFCWGVKVTAHGKSAFLSGDINNYQGDEDALAKTLGHIDVLKLGHHGVSGSNSIPYLRAILATPAGSAAPLVLQTGPFSHCPSELINTLESLHAAHYLTFEAIASGKGAIVVTFGKDGISTNVAGSPATLRQRWTSPFLTSYANGRQKPLFGWVFHNGNWYWFENSTHATESQWLNRGGIWYYLTESATMAVGWAHDGSAWYYLNGSGAMQTGWLNIGGTWYYLAPSGAMVTGWLNEGGTWYYLASSGAMAISWYQIDDTWYFSDASGAMQTGWLNIGGTWYWLDTSGAMAENAWRNIRGTWYHLGAGGVMRTGWFQVGGTWYLANGSGAMLTGWQRIGSTWYYLHGSGAMAEGWVNLGGTWYYLQPGSGAMHVGWLQLDGTWYYLNGSGAMLTGRQIIDGHPYVFAPSGAMVG</sequence>
<dbReference type="InterPro" id="IPR052159">
    <property type="entry name" value="Competence_DNA_uptake"/>
</dbReference>
<dbReference type="PROSITE" id="PS51170">
    <property type="entry name" value="CW"/>
    <property type="match status" value="5"/>
</dbReference>
<evidence type="ECO:0000313" key="6">
    <source>
        <dbReference type="EMBL" id="MCI2241789.1"/>
    </source>
</evidence>
<keyword evidence="7" id="KW-1185">Reference proteome</keyword>
<dbReference type="Pfam" id="PF01473">
    <property type="entry name" value="Choline_bind_1"/>
    <property type="match status" value="4"/>
</dbReference>
<feature type="compositionally biased region" description="Low complexity" evidence="3">
    <location>
        <begin position="62"/>
        <end position="80"/>
    </location>
</feature>
<feature type="region of interest" description="Disordered" evidence="3">
    <location>
        <begin position="48"/>
        <end position="135"/>
    </location>
</feature>
<dbReference type="PANTHER" id="PTHR30619">
    <property type="entry name" value="DNA INTERNALIZATION/COMPETENCE PROTEIN COMEC/REC2"/>
    <property type="match status" value="1"/>
</dbReference>
<organism evidence="6 7">
    <name type="scientific">Adlercreutzia faecimuris</name>
    <dbReference type="NCBI Taxonomy" id="2897341"/>
    <lineage>
        <taxon>Bacteria</taxon>
        <taxon>Bacillati</taxon>
        <taxon>Actinomycetota</taxon>
        <taxon>Coriobacteriia</taxon>
        <taxon>Eggerthellales</taxon>
        <taxon>Eggerthellaceae</taxon>
        <taxon>Adlercreutzia</taxon>
    </lineage>
</organism>
<feature type="repeat" description="Cell wall-binding" evidence="2">
    <location>
        <begin position="561"/>
        <end position="580"/>
    </location>
</feature>
<feature type="compositionally biased region" description="Polar residues" evidence="3">
    <location>
        <begin position="81"/>
        <end position="90"/>
    </location>
</feature>
<dbReference type="Pfam" id="PF19127">
    <property type="entry name" value="Choline_bind_3"/>
    <property type="match status" value="3"/>
</dbReference>
<accession>A0ABS9WG01</accession>
<evidence type="ECO:0000256" key="4">
    <source>
        <dbReference type="SAM" id="SignalP"/>
    </source>
</evidence>
<dbReference type="InterPro" id="IPR018337">
    <property type="entry name" value="Cell_wall/Cho-bd_repeat"/>
</dbReference>
<dbReference type="Gene3D" id="2.10.270.20">
    <property type="match status" value="2"/>
</dbReference>
<evidence type="ECO:0000259" key="5">
    <source>
        <dbReference type="Pfam" id="PF00753"/>
    </source>
</evidence>
<reference evidence="6" key="1">
    <citation type="submission" date="2021-11" db="EMBL/GenBank/DDBJ databases">
        <title>A Novel Adlercreutzia Species, isolated from a Allomyrina dichotoma larva feces.</title>
        <authorList>
            <person name="Suh M.K."/>
        </authorList>
    </citation>
    <scope>NUCLEOTIDE SEQUENCE</scope>
    <source>
        <strain evidence="6">JBNU-10</strain>
    </source>
</reference>
<feature type="compositionally biased region" description="Low complexity" evidence="3">
    <location>
        <begin position="111"/>
        <end position="125"/>
    </location>
</feature>
<protein>
    <submittedName>
        <fullName evidence="6">MBL fold metallo-hydrolase</fullName>
    </submittedName>
</protein>
<dbReference type="SUPFAM" id="SSF69360">
    <property type="entry name" value="Cell wall binding repeat"/>
    <property type="match status" value="2"/>
</dbReference>
<proteinExistence type="predicted"/>
<feature type="compositionally biased region" description="Polar residues" evidence="3">
    <location>
        <begin position="98"/>
        <end position="109"/>
    </location>
</feature>
<dbReference type="Pfam" id="PF00753">
    <property type="entry name" value="Lactamase_B"/>
    <property type="match status" value="1"/>
</dbReference>
<dbReference type="Gene3D" id="3.60.15.10">
    <property type="entry name" value="Ribonuclease Z/Hydroxyacylglutathione hydrolase-like"/>
    <property type="match status" value="1"/>
</dbReference>
<keyword evidence="1" id="KW-0677">Repeat</keyword>
<dbReference type="Proteomes" id="UP001430755">
    <property type="component" value="Unassembled WGS sequence"/>
</dbReference>
<feature type="repeat" description="Cell wall-binding" evidence="2">
    <location>
        <begin position="662"/>
        <end position="681"/>
    </location>
</feature>